<evidence type="ECO:0000256" key="9">
    <source>
        <dbReference type="ARBA" id="ARBA00023180"/>
    </source>
</evidence>
<evidence type="ECO:0000256" key="6">
    <source>
        <dbReference type="ARBA" id="ARBA00023130"/>
    </source>
</evidence>
<feature type="compositionally biased region" description="Polar residues" evidence="11">
    <location>
        <begin position="195"/>
        <end position="221"/>
    </location>
</feature>
<dbReference type="InterPro" id="IPR007110">
    <property type="entry name" value="Ig-like_dom"/>
</dbReference>
<keyword evidence="13" id="KW-1185">Reference proteome</keyword>
<dbReference type="RefSeq" id="XP_038871359.1">
    <property type="nucleotide sequence ID" value="XM_039015431.1"/>
</dbReference>
<dbReference type="InterPro" id="IPR042414">
    <property type="entry name" value="CD8B"/>
</dbReference>
<dbReference type="GO" id="GO:0009986">
    <property type="term" value="C:cell surface"/>
    <property type="evidence" value="ECO:0007669"/>
    <property type="project" value="TreeGrafter"/>
</dbReference>
<dbReference type="PANTHER" id="PTHR11292:SF7">
    <property type="entry name" value="T-CELL SURFACE GLYCOPROTEIN CD8 BETA CHAIN-RELATED"/>
    <property type="match status" value="1"/>
</dbReference>
<dbReference type="GO" id="GO:0015026">
    <property type="term" value="F:coreceptor activity"/>
    <property type="evidence" value="ECO:0007669"/>
    <property type="project" value="InterPro"/>
</dbReference>
<evidence type="ECO:0000256" key="2">
    <source>
        <dbReference type="ARBA" id="ARBA00022692"/>
    </source>
</evidence>
<dbReference type="Proteomes" id="UP000808372">
    <property type="component" value="Chromosome 20"/>
</dbReference>
<comment type="subcellular location">
    <subcellularLocation>
        <location evidence="1">Membrane</location>
        <topology evidence="1">Single-pass type I membrane protein</topology>
    </subcellularLocation>
</comment>
<evidence type="ECO:0000256" key="1">
    <source>
        <dbReference type="ARBA" id="ARBA00004479"/>
    </source>
</evidence>
<keyword evidence="4" id="KW-0391">Immunity</keyword>
<protein>
    <submittedName>
        <fullName evidence="14">Uncharacterized protein LOC120064835</fullName>
    </submittedName>
</protein>
<dbReference type="GeneID" id="120064835"/>
<feature type="region of interest" description="Disordered" evidence="11">
    <location>
        <begin position="185"/>
        <end position="221"/>
    </location>
</feature>
<evidence type="ECO:0000259" key="12">
    <source>
        <dbReference type="PROSITE" id="PS50835"/>
    </source>
</evidence>
<dbReference type="InterPro" id="IPR013783">
    <property type="entry name" value="Ig-like_fold"/>
</dbReference>
<accession>A0A8U1F8S1</accession>
<reference evidence="14" key="1">
    <citation type="submission" date="2025-08" db="UniProtKB">
        <authorList>
            <consortium name="RefSeq"/>
        </authorList>
    </citation>
    <scope>IDENTIFICATION</scope>
    <source>
        <tissue evidence="14">White muscle</tissue>
    </source>
</reference>
<keyword evidence="8" id="KW-1015">Disulfide bond</keyword>
<sequence length="221" mass="24987">MDREEEGEETVAVGRCVLWKKDAKYKPCSAVSDRSEIEPEESEDELPLVEGVVKTSKSEPHLNVSHQTVSESDFVRYPGINDTEVLTCECSNHACQKVFWFRTLHNNLDIQFLLSLNNAGRTSHEASVDEHRFQASKRDTGSKMTFTLRLINIRSEDAGLYTCMLQNQKENKLWRPGVLLRPGETRPTLLPITKPQPQGIPNSTPNGRCTKGNYQTPKASR</sequence>
<evidence type="ECO:0000256" key="4">
    <source>
        <dbReference type="ARBA" id="ARBA00022859"/>
    </source>
</evidence>
<dbReference type="GO" id="GO:0042288">
    <property type="term" value="F:MHC class I protein binding"/>
    <property type="evidence" value="ECO:0007669"/>
    <property type="project" value="InterPro"/>
</dbReference>
<keyword evidence="10" id="KW-0393">Immunoglobulin domain</keyword>
<dbReference type="Pfam" id="PF07686">
    <property type="entry name" value="V-set"/>
    <property type="match status" value="1"/>
</dbReference>
<evidence type="ECO:0000313" key="13">
    <source>
        <dbReference type="Proteomes" id="UP000808372"/>
    </source>
</evidence>
<evidence type="ECO:0000256" key="8">
    <source>
        <dbReference type="ARBA" id="ARBA00023157"/>
    </source>
</evidence>
<organism evidence="13 14">
    <name type="scientific">Salvelinus namaycush</name>
    <name type="common">Lake trout</name>
    <name type="synonym">Salmo namaycush</name>
    <dbReference type="NCBI Taxonomy" id="8040"/>
    <lineage>
        <taxon>Eukaryota</taxon>
        <taxon>Metazoa</taxon>
        <taxon>Chordata</taxon>
        <taxon>Craniata</taxon>
        <taxon>Vertebrata</taxon>
        <taxon>Euteleostomi</taxon>
        <taxon>Actinopterygii</taxon>
        <taxon>Neopterygii</taxon>
        <taxon>Teleostei</taxon>
        <taxon>Protacanthopterygii</taxon>
        <taxon>Salmoniformes</taxon>
        <taxon>Salmonidae</taxon>
        <taxon>Salmoninae</taxon>
        <taxon>Salvelinus</taxon>
    </lineage>
</organism>
<dbReference type="SUPFAM" id="SSF48726">
    <property type="entry name" value="Immunoglobulin"/>
    <property type="match status" value="1"/>
</dbReference>
<evidence type="ECO:0000256" key="10">
    <source>
        <dbReference type="ARBA" id="ARBA00023319"/>
    </source>
</evidence>
<dbReference type="GO" id="GO:0016020">
    <property type="term" value="C:membrane"/>
    <property type="evidence" value="ECO:0007669"/>
    <property type="project" value="UniProtKB-SubCell"/>
</dbReference>
<keyword evidence="7" id="KW-0472">Membrane</keyword>
<evidence type="ECO:0000313" key="14">
    <source>
        <dbReference type="RefSeq" id="XP_038871359.1"/>
    </source>
</evidence>
<keyword evidence="2" id="KW-0812">Transmembrane</keyword>
<keyword evidence="9" id="KW-0325">Glycoprotein</keyword>
<keyword evidence="5" id="KW-1133">Transmembrane helix</keyword>
<gene>
    <name evidence="14" type="primary">LOC120064835</name>
</gene>
<evidence type="ECO:0000256" key="3">
    <source>
        <dbReference type="ARBA" id="ARBA00022729"/>
    </source>
</evidence>
<dbReference type="GO" id="GO:0002250">
    <property type="term" value="P:adaptive immune response"/>
    <property type="evidence" value="ECO:0007669"/>
    <property type="project" value="UniProtKB-KW"/>
</dbReference>
<dbReference type="Gene3D" id="2.60.40.10">
    <property type="entry name" value="Immunoglobulins"/>
    <property type="match status" value="1"/>
</dbReference>
<dbReference type="KEGG" id="snh:120064835"/>
<evidence type="ECO:0000256" key="11">
    <source>
        <dbReference type="SAM" id="MobiDB-lite"/>
    </source>
</evidence>
<dbReference type="AlphaFoldDB" id="A0A8U1F8S1"/>
<keyword evidence="6" id="KW-1064">Adaptive immunity</keyword>
<evidence type="ECO:0000256" key="5">
    <source>
        <dbReference type="ARBA" id="ARBA00022989"/>
    </source>
</evidence>
<name>A0A8U1F8S1_SALNM</name>
<dbReference type="InterPro" id="IPR036179">
    <property type="entry name" value="Ig-like_dom_sf"/>
</dbReference>
<proteinExistence type="predicted"/>
<evidence type="ECO:0000256" key="7">
    <source>
        <dbReference type="ARBA" id="ARBA00023136"/>
    </source>
</evidence>
<dbReference type="PANTHER" id="PTHR11292">
    <property type="entry name" value="T-CELL SURFACE GLYCOPROTEIN CD8 BETA CHAIN"/>
    <property type="match status" value="1"/>
</dbReference>
<dbReference type="InterPro" id="IPR013106">
    <property type="entry name" value="Ig_V-set"/>
</dbReference>
<feature type="domain" description="Ig-like" evidence="12">
    <location>
        <begin position="60"/>
        <end position="174"/>
    </location>
</feature>
<keyword evidence="3" id="KW-0732">Signal</keyword>
<dbReference type="GO" id="GO:0050776">
    <property type="term" value="P:regulation of immune response"/>
    <property type="evidence" value="ECO:0007669"/>
    <property type="project" value="InterPro"/>
</dbReference>
<dbReference type="PROSITE" id="PS50835">
    <property type="entry name" value="IG_LIKE"/>
    <property type="match status" value="1"/>
</dbReference>